<sequence length="71" mass="8445">MHLQHIPLCKVATNLYPNGNRRMSGRTHNNAVWEKFKFQTLSPHRRQRLQHLYACELSQFPRIEHSASYAQ</sequence>
<organism evidence="1 2">
    <name type="scientific">Prunus persica</name>
    <name type="common">Peach</name>
    <name type="synonym">Amygdalus persica</name>
    <dbReference type="NCBI Taxonomy" id="3760"/>
    <lineage>
        <taxon>Eukaryota</taxon>
        <taxon>Viridiplantae</taxon>
        <taxon>Streptophyta</taxon>
        <taxon>Embryophyta</taxon>
        <taxon>Tracheophyta</taxon>
        <taxon>Spermatophyta</taxon>
        <taxon>Magnoliopsida</taxon>
        <taxon>eudicotyledons</taxon>
        <taxon>Gunneridae</taxon>
        <taxon>Pentapetalae</taxon>
        <taxon>rosids</taxon>
        <taxon>fabids</taxon>
        <taxon>Rosales</taxon>
        <taxon>Rosaceae</taxon>
        <taxon>Amygdaloideae</taxon>
        <taxon>Amygdaleae</taxon>
        <taxon>Prunus</taxon>
    </lineage>
</organism>
<evidence type="ECO:0000313" key="1">
    <source>
        <dbReference type="EMBL" id="ONI32130.1"/>
    </source>
</evidence>
<accession>A0A251R8R7</accession>
<evidence type="ECO:0000313" key="2">
    <source>
        <dbReference type="Proteomes" id="UP000006882"/>
    </source>
</evidence>
<gene>
    <name evidence="1" type="ORF">PRUPE_1G350200</name>
</gene>
<proteinExistence type="predicted"/>
<dbReference type="Gramene" id="ONI32130">
    <property type="protein sequence ID" value="ONI32130"/>
    <property type="gene ID" value="PRUPE_1G350200"/>
</dbReference>
<reference evidence="1 2" key="1">
    <citation type="journal article" date="2013" name="Nat. Genet.">
        <title>The high-quality draft genome of peach (Prunus persica) identifies unique patterns of genetic diversity, domestication and genome evolution.</title>
        <authorList>
            <consortium name="International Peach Genome Initiative"/>
            <person name="Verde I."/>
            <person name="Abbott A.G."/>
            <person name="Scalabrin S."/>
            <person name="Jung S."/>
            <person name="Shu S."/>
            <person name="Marroni F."/>
            <person name="Zhebentyayeva T."/>
            <person name="Dettori M.T."/>
            <person name="Grimwood J."/>
            <person name="Cattonaro F."/>
            <person name="Zuccolo A."/>
            <person name="Rossini L."/>
            <person name="Jenkins J."/>
            <person name="Vendramin E."/>
            <person name="Meisel L.A."/>
            <person name="Decroocq V."/>
            <person name="Sosinski B."/>
            <person name="Prochnik S."/>
            <person name="Mitros T."/>
            <person name="Policriti A."/>
            <person name="Cipriani G."/>
            <person name="Dondini L."/>
            <person name="Ficklin S."/>
            <person name="Goodstein D.M."/>
            <person name="Xuan P."/>
            <person name="Del Fabbro C."/>
            <person name="Aramini V."/>
            <person name="Copetti D."/>
            <person name="Gonzalez S."/>
            <person name="Horner D.S."/>
            <person name="Falchi R."/>
            <person name="Lucas S."/>
            <person name="Mica E."/>
            <person name="Maldonado J."/>
            <person name="Lazzari B."/>
            <person name="Bielenberg D."/>
            <person name="Pirona R."/>
            <person name="Miculan M."/>
            <person name="Barakat A."/>
            <person name="Testolin R."/>
            <person name="Stella A."/>
            <person name="Tartarini S."/>
            <person name="Tonutti P."/>
            <person name="Arus P."/>
            <person name="Orellana A."/>
            <person name="Wells C."/>
            <person name="Main D."/>
            <person name="Vizzotto G."/>
            <person name="Silva H."/>
            <person name="Salamini F."/>
            <person name="Schmutz J."/>
            <person name="Morgante M."/>
            <person name="Rokhsar D.S."/>
        </authorList>
    </citation>
    <scope>NUCLEOTIDE SEQUENCE [LARGE SCALE GENOMIC DNA]</scope>
    <source>
        <strain evidence="2">cv. Nemared</strain>
    </source>
</reference>
<dbReference type="Proteomes" id="UP000006882">
    <property type="component" value="Chromosome G1"/>
</dbReference>
<dbReference type="AlphaFoldDB" id="A0A251R8R7"/>
<keyword evidence="2" id="KW-1185">Reference proteome</keyword>
<protein>
    <submittedName>
        <fullName evidence="1">Uncharacterized protein</fullName>
    </submittedName>
</protein>
<name>A0A251R8R7_PRUPE</name>
<dbReference type="EMBL" id="CM007651">
    <property type="protein sequence ID" value="ONI32130.1"/>
    <property type="molecule type" value="Genomic_DNA"/>
</dbReference>